<dbReference type="EC" id="2.4.1.-" evidence="3"/>
<dbReference type="InterPro" id="IPR010610">
    <property type="entry name" value="EryCIII-like_C"/>
</dbReference>
<dbReference type="PANTHER" id="PTHR21015:SF22">
    <property type="entry name" value="GLYCOSYLTRANSFERASE"/>
    <property type="match status" value="1"/>
</dbReference>
<organism evidence="3">
    <name type="scientific">bioreactor metagenome</name>
    <dbReference type="NCBI Taxonomy" id="1076179"/>
    <lineage>
        <taxon>unclassified sequences</taxon>
        <taxon>metagenomes</taxon>
        <taxon>ecological metagenomes</taxon>
    </lineage>
</organism>
<proteinExistence type="predicted"/>
<keyword evidence="3" id="KW-0328">Glycosyltransferase</keyword>
<dbReference type="NCBIfam" id="TIGR01426">
    <property type="entry name" value="MGT"/>
    <property type="match status" value="1"/>
</dbReference>
<accession>A0A644ZHE8</accession>
<protein>
    <submittedName>
        <fullName evidence="3">Oleandomycin glycosyltransferase</fullName>
        <ecNumber evidence="3">2.4.1.-</ecNumber>
    </submittedName>
</protein>
<dbReference type="AlphaFoldDB" id="A0A644ZHE8"/>
<dbReference type="InterPro" id="IPR002213">
    <property type="entry name" value="UDP_glucos_trans"/>
</dbReference>
<dbReference type="GO" id="GO:0016758">
    <property type="term" value="F:hexosyltransferase activity"/>
    <property type="evidence" value="ECO:0007669"/>
    <property type="project" value="InterPro"/>
</dbReference>
<dbReference type="Pfam" id="PF06722">
    <property type="entry name" value="EryCIII-like_C"/>
    <property type="match status" value="1"/>
</dbReference>
<reference evidence="3" key="1">
    <citation type="submission" date="2019-08" db="EMBL/GenBank/DDBJ databases">
        <authorList>
            <person name="Kucharzyk K."/>
            <person name="Murdoch R.W."/>
            <person name="Higgins S."/>
            <person name="Loffler F."/>
        </authorList>
    </citation>
    <scope>NUCLEOTIDE SEQUENCE</scope>
</reference>
<dbReference type="CDD" id="cd03784">
    <property type="entry name" value="GT1_Gtf-like"/>
    <property type="match status" value="1"/>
</dbReference>
<dbReference type="Gene3D" id="3.40.50.2000">
    <property type="entry name" value="Glycogen Phosphorylase B"/>
    <property type="match status" value="2"/>
</dbReference>
<comment type="caution">
    <text evidence="3">The sequence shown here is derived from an EMBL/GenBank/DDBJ whole genome shotgun (WGS) entry which is preliminary data.</text>
</comment>
<keyword evidence="1 3" id="KW-0808">Transferase</keyword>
<dbReference type="PANTHER" id="PTHR21015">
    <property type="entry name" value="UDP-N-ACETYLGLUCOSAMINE--N-ACETYLMURAMYL-(PENTAPEPTIDE) PYROPHOSPHORYL-UNDECAPRENOL N-ACETYLGLUCOSAMINE TRANSFERASE 1"/>
    <property type="match status" value="1"/>
</dbReference>
<gene>
    <name evidence="3" type="primary">oleD_3</name>
    <name evidence="3" type="ORF">SDC9_86372</name>
</gene>
<dbReference type="GO" id="GO:0008194">
    <property type="term" value="F:UDP-glycosyltransferase activity"/>
    <property type="evidence" value="ECO:0007669"/>
    <property type="project" value="InterPro"/>
</dbReference>
<evidence type="ECO:0000313" key="3">
    <source>
        <dbReference type="EMBL" id="MPM39738.1"/>
    </source>
</evidence>
<dbReference type="SUPFAM" id="SSF53756">
    <property type="entry name" value="UDP-Glycosyltransferase/glycogen phosphorylase"/>
    <property type="match status" value="1"/>
</dbReference>
<name>A0A644ZHE8_9ZZZZ</name>
<sequence>MRKVSKIAFFSIPAYGHTNPTLEVVKELVSRGNQVRYYAYHAQREKIESTGASFISCDDYDIQMHLSPEDGERLAKDIAFSTQLIVKMTLAMDDTIIREMAQWSPQCIVADSMATWGKLAAWKLGVPLMCSTTTFAFNRYSSKIMKQTLPQTFRMLCSMPKANRYVKLLRDKGYPVKNVLSLISNDNDTNTIVYTSAKFQPCAETFSDKYTFVGPSIKLPQSKGLKPHRTTVYISLGTVNNLKADFYRNCMEALGDANMDVVLSVGENIDPKTLGAVPDNFTAAPSVNQIEILQNADVFLTHCGMNSVNEALYCGVPLVLFPQTPEQSGVAYRVNELGAGMYLPNDSPQAIRETILAVLKDGSYKLGAKEISDDFHQCGGYRLAADKIESLIESSGHGR</sequence>
<dbReference type="FunFam" id="3.40.50.2000:FF:000072">
    <property type="entry name" value="Glycosyl transferase"/>
    <property type="match status" value="1"/>
</dbReference>
<dbReference type="EMBL" id="VSSQ01008752">
    <property type="protein sequence ID" value="MPM39738.1"/>
    <property type="molecule type" value="Genomic_DNA"/>
</dbReference>
<feature type="domain" description="Erythromycin biosynthesis protein CIII-like C-terminal" evidence="2">
    <location>
        <begin position="250"/>
        <end position="374"/>
    </location>
</feature>
<evidence type="ECO:0000259" key="2">
    <source>
        <dbReference type="Pfam" id="PF06722"/>
    </source>
</evidence>
<dbReference type="InterPro" id="IPR006326">
    <property type="entry name" value="UDPGT_MGT-like"/>
</dbReference>
<evidence type="ECO:0000256" key="1">
    <source>
        <dbReference type="ARBA" id="ARBA00022679"/>
    </source>
</evidence>